<organism evidence="9 10">
    <name type="scientific">Kwoniella shandongensis</name>
    <dbReference type="NCBI Taxonomy" id="1734106"/>
    <lineage>
        <taxon>Eukaryota</taxon>
        <taxon>Fungi</taxon>
        <taxon>Dikarya</taxon>
        <taxon>Basidiomycota</taxon>
        <taxon>Agaricomycotina</taxon>
        <taxon>Tremellomycetes</taxon>
        <taxon>Tremellales</taxon>
        <taxon>Cryptococcaceae</taxon>
        <taxon>Kwoniella</taxon>
    </lineage>
</organism>
<evidence type="ECO:0000256" key="4">
    <source>
        <dbReference type="ARBA" id="ARBA00022833"/>
    </source>
</evidence>
<evidence type="ECO:0000313" key="9">
    <source>
        <dbReference type="EMBL" id="WWD19325.1"/>
    </source>
</evidence>
<dbReference type="Pfam" id="PF00628">
    <property type="entry name" value="PHD"/>
    <property type="match status" value="1"/>
</dbReference>
<gene>
    <name evidence="9" type="ORF">CI109_103783</name>
</gene>
<dbReference type="PROSITE" id="PS01359">
    <property type="entry name" value="ZF_PHD_1"/>
    <property type="match status" value="1"/>
</dbReference>
<feature type="compositionally biased region" description="Polar residues" evidence="7">
    <location>
        <begin position="1"/>
        <end position="15"/>
    </location>
</feature>
<dbReference type="EMBL" id="CP144056">
    <property type="protein sequence ID" value="WWD19325.1"/>
    <property type="molecule type" value="Genomic_DNA"/>
</dbReference>
<feature type="compositionally biased region" description="Acidic residues" evidence="7">
    <location>
        <begin position="177"/>
        <end position="186"/>
    </location>
</feature>
<dbReference type="KEGG" id="ksn:43585822"/>
<dbReference type="PANTHER" id="PTHR46174">
    <property type="entry name" value="CXXC-TYPE ZINC FINGER PROTEIN 1"/>
    <property type="match status" value="1"/>
</dbReference>
<dbReference type="InterPro" id="IPR011011">
    <property type="entry name" value="Znf_FYVE_PHD"/>
</dbReference>
<dbReference type="InterPro" id="IPR001965">
    <property type="entry name" value="Znf_PHD"/>
</dbReference>
<feature type="compositionally biased region" description="Basic and acidic residues" evidence="7">
    <location>
        <begin position="205"/>
        <end position="216"/>
    </location>
</feature>
<accession>A0AAJ8MVU1</accession>
<dbReference type="SUPFAM" id="SSF57903">
    <property type="entry name" value="FYVE/PHD zinc finger"/>
    <property type="match status" value="1"/>
</dbReference>
<comment type="subcellular location">
    <subcellularLocation>
        <location evidence="1">Nucleus</location>
    </subcellularLocation>
</comment>
<keyword evidence="3 6" id="KW-0863">Zinc-finger</keyword>
<evidence type="ECO:0000256" key="2">
    <source>
        <dbReference type="ARBA" id="ARBA00022723"/>
    </source>
</evidence>
<dbReference type="GO" id="GO:0048188">
    <property type="term" value="C:Set1C/COMPASS complex"/>
    <property type="evidence" value="ECO:0007669"/>
    <property type="project" value="InterPro"/>
</dbReference>
<evidence type="ECO:0000256" key="5">
    <source>
        <dbReference type="ARBA" id="ARBA00023242"/>
    </source>
</evidence>
<dbReference type="InterPro" id="IPR019786">
    <property type="entry name" value="Zinc_finger_PHD-type_CS"/>
</dbReference>
<sequence>MSDSVPEASGSQSAPTTTTTTTRTSGRARHKSQRAIESEDTKRLLASHAAASATREASSSASTENKAKPMPKPRGKGKKKEEVYCVCKQNTDGPMIECDECNDWFHFGCVNLTDEDAEKIHKYVCPECEKRTGEKTTHTFDIQTFPSPTPPPGITVAPAKRKQSKHVKSPAAKSESESESDSESDADASSSHSPPPPKRRQPSQDTKRKVPIDRKPSISTGGLPPMRKYVREKLVPSIKSLFSTIEDGKAEEYAAEVEEAMFKSFKETVNGKETAGTRYK</sequence>
<feature type="compositionally biased region" description="Basic residues" evidence="7">
    <location>
        <begin position="159"/>
        <end position="168"/>
    </location>
</feature>
<dbReference type="RefSeq" id="XP_031863877.2">
    <property type="nucleotide sequence ID" value="XM_032001714.2"/>
</dbReference>
<reference evidence="9" key="2">
    <citation type="submission" date="2024-01" db="EMBL/GenBank/DDBJ databases">
        <title>Comparative genomics of Cryptococcus and Kwoniella reveals pathogenesis evolution and contrasting modes of karyotype evolution via chromosome fusion or intercentromeric recombination.</title>
        <authorList>
            <person name="Coelho M.A."/>
            <person name="David-Palma M."/>
            <person name="Shea T."/>
            <person name="Bowers K."/>
            <person name="McGinley-Smith S."/>
            <person name="Mohammad A.W."/>
            <person name="Gnirke A."/>
            <person name="Yurkov A.M."/>
            <person name="Nowrousian M."/>
            <person name="Sun S."/>
            <person name="Cuomo C.A."/>
            <person name="Heitman J."/>
        </authorList>
    </citation>
    <scope>NUCLEOTIDE SEQUENCE</scope>
    <source>
        <strain evidence="9">CBS 12478</strain>
    </source>
</reference>
<proteinExistence type="predicted"/>
<dbReference type="GeneID" id="43585822"/>
<feature type="region of interest" description="Disordered" evidence="7">
    <location>
        <begin position="139"/>
        <end position="225"/>
    </location>
</feature>
<evidence type="ECO:0000259" key="8">
    <source>
        <dbReference type="PROSITE" id="PS50016"/>
    </source>
</evidence>
<dbReference type="GO" id="GO:0045893">
    <property type="term" value="P:positive regulation of DNA-templated transcription"/>
    <property type="evidence" value="ECO:0007669"/>
    <property type="project" value="TreeGrafter"/>
</dbReference>
<dbReference type="InterPro" id="IPR037869">
    <property type="entry name" value="Spp1/CFP1"/>
</dbReference>
<dbReference type="GO" id="GO:0008270">
    <property type="term" value="F:zinc ion binding"/>
    <property type="evidence" value="ECO:0007669"/>
    <property type="project" value="UniProtKB-KW"/>
</dbReference>
<keyword evidence="4" id="KW-0862">Zinc</keyword>
<dbReference type="Gene3D" id="3.30.40.10">
    <property type="entry name" value="Zinc/RING finger domain, C3HC4 (zinc finger)"/>
    <property type="match status" value="1"/>
</dbReference>
<feature type="domain" description="PHD-type" evidence="8">
    <location>
        <begin position="82"/>
        <end position="131"/>
    </location>
</feature>
<dbReference type="SMART" id="SM00249">
    <property type="entry name" value="PHD"/>
    <property type="match status" value="1"/>
</dbReference>
<dbReference type="Proteomes" id="UP000322225">
    <property type="component" value="Chromosome 6"/>
</dbReference>
<keyword evidence="5" id="KW-0539">Nucleus</keyword>
<feature type="compositionally biased region" description="Basic and acidic residues" evidence="7">
    <location>
        <begin position="34"/>
        <end position="43"/>
    </location>
</feature>
<evidence type="ECO:0000256" key="7">
    <source>
        <dbReference type="SAM" id="MobiDB-lite"/>
    </source>
</evidence>
<protein>
    <recommendedName>
        <fullName evidence="8">PHD-type domain-containing protein</fullName>
    </recommendedName>
</protein>
<evidence type="ECO:0000313" key="10">
    <source>
        <dbReference type="Proteomes" id="UP000322225"/>
    </source>
</evidence>
<feature type="region of interest" description="Disordered" evidence="7">
    <location>
        <begin position="1"/>
        <end position="81"/>
    </location>
</feature>
<evidence type="ECO:0000256" key="3">
    <source>
        <dbReference type="ARBA" id="ARBA00022771"/>
    </source>
</evidence>
<reference evidence="9" key="1">
    <citation type="submission" date="2017-08" db="EMBL/GenBank/DDBJ databases">
        <authorList>
            <person name="Cuomo C."/>
            <person name="Billmyre B."/>
            <person name="Heitman J."/>
        </authorList>
    </citation>
    <scope>NUCLEOTIDE SEQUENCE</scope>
    <source>
        <strain evidence="9">CBS 12478</strain>
    </source>
</reference>
<dbReference type="InterPro" id="IPR013083">
    <property type="entry name" value="Znf_RING/FYVE/PHD"/>
</dbReference>
<name>A0AAJ8MVU1_9TREE</name>
<feature type="compositionally biased region" description="Basic residues" evidence="7">
    <location>
        <begin position="69"/>
        <end position="78"/>
    </location>
</feature>
<evidence type="ECO:0000256" key="1">
    <source>
        <dbReference type="ARBA" id="ARBA00004123"/>
    </source>
</evidence>
<keyword evidence="10" id="KW-1185">Reference proteome</keyword>
<evidence type="ECO:0000256" key="6">
    <source>
        <dbReference type="PROSITE-ProRule" id="PRU00146"/>
    </source>
</evidence>
<dbReference type="PROSITE" id="PS50016">
    <property type="entry name" value="ZF_PHD_2"/>
    <property type="match status" value="1"/>
</dbReference>
<dbReference type="InterPro" id="IPR019787">
    <property type="entry name" value="Znf_PHD-finger"/>
</dbReference>
<feature type="compositionally biased region" description="Low complexity" evidence="7">
    <location>
        <begin position="44"/>
        <end position="64"/>
    </location>
</feature>
<dbReference type="PANTHER" id="PTHR46174:SF1">
    <property type="entry name" value="CXXC-TYPE ZINC FINGER PROTEIN 1"/>
    <property type="match status" value="1"/>
</dbReference>
<keyword evidence="2" id="KW-0479">Metal-binding</keyword>
<dbReference type="AlphaFoldDB" id="A0AAJ8MVU1"/>